<dbReference type="PROSITE" id="PS50943">
    <property type="entry name" value="HTH_CROC1"/>
    <property type="match status" value="1"/>
</dbReference>
<dbReference type="Gene3D" id="1.10.260.40">
    <property type="entry name" value="lambda repressor-like DNA-binding domains"/>
    <property type="match status" value="1"/>
</dbReference>
<dbReference type="InterPro" id="IPR001387">
    <property type="entry name" value="Cro/C1-type_HTH"/>
</dbReference>
<dbReference type="CDD" id="cd00093">
    <property type="entry name" value="HTH_XRE"/>
    <property type="match status" value="1"/>
</dbReference>
<dbReference type="Pfam" id="PF19054">
    <property type="entry name" value="DUF5753"/>
    <property type="match status" value="1"/>
</dbReference>
<dbReference type="Proteomes" id="UP001595909">
    <property type="component" value="Unassembled WGS sequence"/>
</dbReference>
<evidence type="ECO:0000259" key="1">
    <source>
        <dbReference type="PROSITE" id="PS50943"/>
    </source>
</evidence>
<keyword evidence="3" id="KW-1185">Reference proteome</keyword>
<sequence length="287" mass="32127">MPGGGPTVLRIVLGQQLRALRERAGVTREAAGHRIRGSHAKISRLENGRTGFKERDVADLLSLYGVHDVDERAQMFALTHRANAPGWWHRYSDLLPPWFETYVGLEQAAAQIRTYEPQFVPGLLQTEAMVRHVTALGHRSMSDEELERRVALRLRRQRVLDAEDPPTLWAVVDEAALRRLTGGAEVMRAQVDHLLEVSDRRHVVVQMVPFHLGGHAGAGGPFSILRFSRESEVPDVVYLEQLTSALYLDKPSDVDDYLATMELLRVQALSPHATRDALVALRDDLGS</sequence>
<gene>
    <name evidence="2" type="ORF">ACFPEL_24280</name>
</gene>
<feature type="domain" description="HTH cro/C1-type" evidence="1">
    <location>
        <begin position="17"/>
        <end position="72"/>
    </location>
</feature>
<evidence type="ECO:0000313" key="2">
    <source>
        <dbReference type="EMBL" id="MFC4835550.1"/>
    </source>
</evidence>
<dbReference type="InterPro" id="IPR010982">
    <property type="entry name" value="Lambda_DNA-bd_dom_sf"/>
</dbReference>
<dbReference type="SUPFAM" id="SSF47413">
    <property type="entry name" value="lambda repressor-like DNA-binding domains"/>
    <property type="match status" value="1"/>
</dbReference>
<organism evidence="2 3">
    <name type="scientific">Actinomycetospora chibensis</name>
    <dbReference type="NCBI Taxonomy" id="663606"/>
    <lineage>
        <taxon>Bacteria</taxon>
        <taxon>Bacillati</taxon>
        <taxon>Actinomycetota</taxon>
        <taxon>Actinomycetes</taxon>
        <taxon>Pseudonocardiales</taxon>
        <taxon>Pseudonocardiaceae</taxon>
        <taxon>Actinomycetospora</taxon>
    </lineage>
</organism>
<dbReference type="Pfam" id="PF13560">
    <property type="entry name" value="HTH_31"/>
    <property type="match status" value="1"/>
</dbReference>
<dbReference type="InterPro" id="IPR043917">
    <property type="entry name" value="DUF5753"/>
</dbReference>
<accession>A0ABV9RTL9</accession>
<dbReference type="SMART" id="SM00530">
    <property type="entry name" value="HTH_XRE"/>
    <property type="match status" value="1"/>
</dbReference>
<reference evidence="3" key="1">
    <citation type="journal article" date="2019" name="Int. J. Syst. Evol. Microbiol.">
        <title>The Global Catalogue of Microorganisms (GCM) 10K type strain sequencing project: providing services to taxonomists for standard genome sequencing and annotation.</title>
        <authorList>
            <consortium name="The Broad Institute Genomics Platform"/>
            <consortium name="The Broad Institute Genome Sequencing Center for Infectious Disease"/>
            <person name="Wu L."/>
            <person name="Ma J."/>
        </authorList>
    </citation>
    <scope>NUCLEOTIDE SEQUENCE [LARGE SCALE GENOMIC DNA]</scope>
    <source>
        <strain evidence="3">CCUG 50347</strain>
    </source>
</reference>
<evidence type="ECO:0000313" key="3">
    <source>
        <dbReference type="Proteomes" id="UP001595909"/>
    </source>
</evidence>
<dbReference type="RefSeq" id="WP_274189553.1">
    <property type="nucleotide sequence ID" value="NZ_BAABHN010000050.1"/>
</dbReference>
<comment type="caution">
    <text evidence="2">The sequence shown here is derived from an EMBL/GenBank/DDBJ whole genome shotgun (WGS) entry which is preliminary data.</text>
</comment>
<name>A0ABV9RTL9_9PSEU</name>
<proteinExistence type="predicted"/>
<dbReference type="EMBL" id="JBHSIM010000050">
    <property type="protein sequence ID" value="MFC4835550.1"/>
    <property type="molecule type" value="Genomic_DNA"/>
</dbReference>
<protein>
    <submittedName>
        <fullName evidence="2">Helix-turn-helix domain-containing protein</fullName>
    </submittedName>
</protein>